<proteinExistence type="predicted"/>
<dbReference type="Proteomes" id="UP000887580">
    <property type="component" value="Unplaced"/>
</dbReference>
<reference evidence="2" key="1">
    <citation type="submission" date="2022-11" db="UniProtKB">
        <authorList>
            <consortium name="WormBaseParasite"/>
        </authorList>
    </citation>
    <scope>IDENTIFICATION</scope>
</reference>
<protein>
    <submittedName>
        <fullName evidence="2">Uncharacterized protein</fullName>
    </submittedName>
</protein>
<evidence type="ECO:0000313" key="1">
    <source>
        <dbReference type="Proteomes" id="UP000887580"/>
    </source>
</evidence>
<name>A0AC35F061_9BILA</name>
<organism evidence="1 2">
    <name type="scientific">Panagrolaimus sp. PS1159</name>
    <dbReference type="NCBI Taxonomy" id="55785"/>
    <lineage>
        <taxon>Eukaryota</taxon>
        <taxon>Metazoa</taxon>
        <taxon>Ecdysozoa</taxon>
        <taxon>Nematoda</taxon>
        <taxon>Chromadorea</taxon>
        <taxon>Rhabditida</taxon>
        <taxon>Tylenchina</taxon>
        <taxon>Panagrolaimomorpha</taxon>
        <taxon>Panagrolaimoidea</taxon>
        <taxon>Panagrolaimidae</taxon>
        <taxon>Panagrolaimus</taxon>
    </lineage>
</organism>
<accession>A0AC35F061</accession>
<evidence type="ECO:0000313" key="2">
    <source>
        <dbReference type="WBParaSite" id="PS1159_v2.g12449.t1"/>
    </source>
</evidence>
<dbReference type="WBParaSite" id="PS1159_v2.g12449.t1">
    <property type="protein sequence ID" value="PS1159_v2.g12449.t1"/>
    <property type="gene ID" value="PS1159_v2.g12449"/>
</dbReference>
<sequence>MKRHKRKFLLLFYIFAFFYLINAKSNDDTDSEESAEEEEETTPAEMETYKYLIKRLKQSAVENKLAARQRVVPRPYAIPGPFEPLPGRSHNGDYWPVFPFSNQYSGAVDLDPSISRHIGGDINIPVPSWGMLDITGRFFNRIHDTTTKFGYLNHPVNMLGLSKEDFATLVSDPRLAANRYLHPTIPLGKVAKSTVPINCKPPMCNPYTGTFALGIEHDWGGHDGNEGDINVPIPVSKGVAYRFPFGGNYYYDRDNMTITYGHNLSPIDPYANPYIFNNDYTRRRELLPPEPNVYPRRQKRSIIGFAPIYSEDINEPLTDSQKVTSKDFKSHRPTQNLKKIMNNQNSVFWGQPKVRQKLSNAIEPSFYMDYQNPPNVKQMRLNVGNEIIPVEAFYAMSNRLAIHPNKDYSQPLYHPNDIMEYQIPIYEKTFLPLNNYYHQQIQPLNNYFHPFTYNPPMHLFNHPIYDARIMQNYQYHMQQVFPNLIMCNNNFPISC</sequence>